<dbReference type="Proteomes" id="UP000769157">
    <property type="component" value="Unassembled WGS sequence"/>
</dbReference>
<evidence type="ECO:0000313" key="5">
    <source>
        <dbReference type="Proteomes" id="UP000769157"/>
    </source>
</evidence>
<comment type="similarity">
    <text evidence="1 2">Belongs to the nucleosome assembly protein (NAP) family.</text>
</comment>
<evidence type="ECO:0000313" key="4">
    <source>
        <dbReference type="EMBL" id="KAH3665490.1"/>
    </source>
</evidence>
<evidence type="ECO:0008006" key="6">
    <source>
        <dbReference type="Google" id="ProtNLM"/>
    </source>
</evidence>
<name>A0A9P8P5A5_9ASCO</name>
<sequence length="227" mass="26233">MDEVEKQLERVRFEKIQPIYSKRRGLLIEIASFWYIVLAEHEDFQEYIQTQDMKYLEYIKEIYVEYLVEDDPLKFSITFGFEAPNGEIPTQSVTKVFEKTRDADSGEEKLVSSAVGFDWPKDLDSINPLLIKSKGDLTPADKKNYRTGMKSFFAFFAWTGKKPGKEYRHGEDLALLIAEDLFPHATKYYTEAAPGLGDEEEDEELGSSSEELDLDDEPDSKRIKLDL</sequence>
<accession>A0A9P8P5A5</accession>
<dbReference type="InterPro" id="IPR002164">
    <property type="entry name" value="NAP_family"/>
</dbReference>
<protein>
    <recommendedName>
        <fullName evidence="6">Vacuolar protein sorting-associated protein 75</fullName>
    </recommendedName>
</protein>
<dbReference type="PANTHER" id="PTHR11875">
    <property type="entry name" value="TESTIS-SPECIFIC Y-ENCODED PROTEIN"/>
    <property type="match status" value="1"/>
</dbReference>
<dbReference type="SUPFAM" id="SSF143113">
    <property type="entry name" value="NAP-like"/>
    <property type="match status" value="1"/>
</dbReference>
<dbReference type="GeneID" id="70235641"/>
<dbReference type="OrthoDB" id="19419at2759"/>
<dbReference type="GO" id="GO:0006334">
    <property type="term" value="P:nucleosome assembly"/>
    <property type="evidence" value="ECO:0007669"/>
    <property type="project" value="InterPro"/>
</dbReference>
<evidence type="ECO:0000256" key="2">
    <source>
        <dbReference type="RuleBase" id="RU003876"/>
    </source>
</evidence>
<feature type="compositionally biased region" description="Acidic residues" evidence="3">
    <location>
        <begin position="197"/>
        <end position="218"/>
    </location>
</feature>
<dbReference type="AlphaFoldDB" id="A0A9P8P5A5"/>
<comment type="caution">
    <text evidence="4">The sequence shown here is derived from an EMBL/GenBank/DDBJ whole genome shotgun (WGS) entry which is preliminary data.</text>
</comment>
<dbReference type="EMBL" id="JAEUBE010000295">
    <property type="protein sequence ID" value="KAH3665490.1"/>
    <property type="molecule type" value="Genomic_DNA"/>
</dbReference>
<feature type="region of interest" description="Disordered" evidence="3">
    <location>
        <begin position="191"/>
        <end position="227"/>
    </location>
</feature>
<reference evidence="4" key="1">
    <citation type="journal article" date="2021" name="Open Biol.">
        <title>Shared evolutionary footprints suggest mitochondrial oxidative damage underlies multiple complex I losses in fungi.</title>
        <authorList>
            <person name="Schikora-Tamarit M.A."/>
            <person name="Marcet-Houben M."/>
            <person name="Nosek J."/>
            <person name="Gabaldon T."/>
        </authorList>
    </citation>
    <scope>NUCLEOTIDE SEQUENCE</scope>
    <source>
        <strain evidence="4">CBS6075</strain>
    </source>
</reference>
<dbReference type="InterPro" id="IPR037231">
    <property type="entry name" value="NAP-like_sf"/>
</dbReference>
<evidence type="ECO:0000256" key="3">
    <source>
        <dbReference type="SAM" id="MobiDB-lite"/>
    </source>
</evidence>
<dbReference type="Pfam" id="PF00956">
    <property type="entry name" value="NAP"/>
    <property type="match status" value="1"/>
</dbReference>
<dbReference type="RefSeq" id="XP_046060694.1">
    <property type="nucleotide sequence ID" value="XM_046204673.1"/>
</dbReference>
<gene>
    <name evidence="4" type="ORF">OGAPHI_003676</name>
</gene>
<dbReference type="GO" id="GO:0005634">
    <property type="term" value="C:nucleus"/>
    <property type="evidence" value="ECO:0007669"/>
    <property type="project" value="InterPro"/>
</dbReference>
<reference evidence="4" key="2">
    <citation type="submission" date="2021-01" db="EMBL/GenBank/DDBJ databases">
        <authorList>
            <person name="Schikora-Tamarit M.A."/>
        </authorList>
    </citation>
    <scope>NUCLEOTIDE SEQUENCE</scope>
    <source>
        <strain evidence="4">CBS6075</strain>
    </source>
</reference>
<proteinExistence type="inferred from homology"/>
<keyword evidence="5" id="KW-1185">Reference proteome</keyword>
<evidence type="ECO:0000256" key="1">
    <source>
        <dbReference type="ARBA" id="ARBA00009947"/>
    </source>
</evidence>
<dbReference type="Gene3D" id="3.30.1120.90">
    <property type="entry name" value="Nucleosome assembly protein"/>
    <property type="match status" value="1"/>
</dbReference>
<organism evidence="4 5">
    <name type="scientific">Ogataea philodendri</name>
    <dbReference type="NCBI Taxonomy" id="1378263"/>
    <lineage>
        <taxon>Eukaryota</taxon>
        <taxon>Fungi</taxon>
        <taxon>Dikarya</taxon>
        <taxon>Ascomycota</taxon>
        <taxon>Saccharomycotina</taxon>
        <taxon>Pichiomycetes</taxon>
        <taxon>Pichiales</taxon>
        <taxon>Pichiaceae</taxon>
        <taxon>Ogataea</taxon>
    </lineage>
</organism>